<evidence type="ECO:0000313" key="3">
    <source>
        <dbReference type="EMBL" id="KAG7767892.1"/>
    </source>
</evidence>
<gene>
    <name evidence="2" type="ORF">KL933_004485</name>
    <name evidence="3" type="ORF">KL946_000710</name>
</gene>
<dbReference type="Proteomes" id="UP000697297">
    <property type="component" value="Unassembled WGS sequence"/>
</dbReference>
<dbReference type="AlphaFoldDB" id="A0AAN6D288"/>
<evidence type="ECO:0000256" key="1">
    <source>
        <dbReference type="SAM" id="MobiDB-lite"/>
    </source>
</evidence>
<evidence type="ECO:0000313" key="2">
    <source>
        <dbReference type="EMBL" id="KAG7725052.1"/>
    </source>
</evidence>
<dbReference type="EMBL" id="JAHLUN010000002">
    <property type="protein sequence ID" value="KAG7767892.1"/>
    <property type="molecule type" value="Genomic_DNA"/>
</dbReference>
<reference evidence="2 4" key="1">
    <citation type="journal article" date="2021" name="G3 (Bethesda)">
        <title>Genomic diversity, chromosomal rearrangements, and interspecies hybridization in the ogataea polymorpha species complex.</title>
        <authorList>
            <person name="Hanson S.J."/>
            <person name="Cinneide E.O."/>
            <person name="Salzberg L.I."/>
            <person name="Wolfe K.H."/>
            <person name="McGowan J."/>
            <person name="Fitzpatrick D.A."/>
            <person name="Matlin K."/>
        </authorList>
    </citation>
    <scope>NUCLEOTIDE SEQUENCE</scope>
    <source>
        <strain evidence="3">81-436-3</strain>
        <strain evidence="2">83-405-1</strain>
    </source>
</reference>
<protein>
    <submittedName>
        <fullName evidence="2">Uncharacterized protein</fullName>
    </submittedName>
</protein>
<proteinExistence type="predicted"/>
<feature type="compositionally biased region" description="Basic and acidic residues" evidence="1">
    <location>
        <begin position="1"/>
        <end position="11"/>
    </location>
</feature>
<sequence>MGRDGSSRDAQHGAADGGAQGRHQDRPAAPLEVRDEQDEVDEKGEQGEQKRGQGPQKHGEQKLRGAGEAWVKQQQRQRHLDQEAENPKLVALELAEIDRLREGHGEQCYELKQKRQQQQTGLNNDQLSLERCFQHVIGA</sequence>
<evidence type="ECO:0000313" key="4">
    <source>
        <dbReference type="Proteomes" id="UP000697297"/>
    </source>
</evidence>
<organism evidence="2 5">
    <name type="scientific">Ogataea haglerorum</name>
    <dbReference type="NCBI Taxonomy" id="1937702"/>
    <lineage>
        <taxon>Eukaryota</taxon>
        <taxon>Fungi</taxon>
        <taxon>Dikarya</taxon>
        <taxon>Ascomycota</taxon>
        <taxon>Saccharomycotina</taxon>
        <taxon>Pichiomycetes</taxon>
        <taxon>Pichiales</taxon>
        <taxon>Pichiaceae</taxon>
        <taxon>Ogataea</taxon>
    </lineage>
</organism>
<name>A0AAN6D288_9ASCO</name>
<dbReference type="Proteomes" id="UP000738402">
    <property type="component" value="Unassembled WGS sequence"/>
</dbReference>
<dbReference type="EMBL" id="JAHLUH010000014">
    <property type="protein sequence ID" value="KAG7725052.1"/>
    <property type="molecule type" value="Genomic_DNA"/>
</dbReference>
<feature type="region of interest" description="Disordered" evidence="1">
    <location>
        <begin position="1"/>
        <end position="89"/>
    </location>
</feature>
<evidence type="ECO:0000313" key="5">
    <source>
        <dbReference type="Proteomes" id="UP000738402"/>
    </source>
</evidence>
<keyword evidence="4" id="KW-1185">Reference proteome</keyword>
<accession>A0AAN6D288</accession>
<comment type="caution">
    <text evidence="2">The sequence shown here is derived from an EMBL/GenBank/DDBJ whole genome shotgun (WGS) entry which is preliminary data.</text>
</comment>
<feature type="compositionally biased region" description="Basic and acidic residues" evidence="1">
    <location>
        <begin position="43"/>
        <end position="65"/>
    </location>
</feature>